<dbReference type="EMBL" id="FOOI01000023">
    <property type="protein sequence ID" value="SFH59071.1"/>
    <property type="molecule type" value="Genomic_DNA"/>
</dbReference>
<name>A0A1I3BBK6_9ACTN</name>
<dbReference type="InterPro" id="IPR007110">
    <property type="entry name" value="Ig-like_dom"/>
</dbReference>
<accession>A0A1I3BBK6</accession>
<dbReference type="Proteomes" id="UP000199052">
    <property type="component" value="Unassembled WGS sequence"/>
</dbReference>
<dbReference type="STRING" id="504797.SAMN05421678_12316"/>
<dbReference type="InterPro" id="IPR003646">
    <property type="entry name" value="SH3-like_bac-type"/>
</dbReference>
<evidence type="ECO:0000256" key="1">
    <source>
        <dbReference type="SAM" id="MobiDB-lite"/>
    </source>
</evidence>
<feature type="domain" description="Ig-like" evidence="2">
    <location>
        <begin position="151"/>
        <end position="288"/>
    </location>
</feature>
<dbReference type="Pfam" id="PF08239">
    <property type="entry name" value="SH3_3"/>
    <property type="match status" value="1"/>
</dbReference>
<reference evidence="3 4" key="1">
    <citation type="submission" date="2016-10" db="EMBL/GenBank/DDBJ databases">
        <authorList>
            <person name="de Groot N.N."/>
        </authorList>
    </citation>
    <scope>NUCLEOTIDE SEQUENCE [LARGE SCALE GENOMIC DNA]</scope>
    <source>
        <strain evidence="3 4">CPCC 202808</strain>
    </source>
</reference>
<evidence type="ECO:0000313" key="3">
    <source>
        <dbReference type="EMBL" id="SFH59071.1"/>
    </source>
</evidence>
<dbReference type="Gene3D" id="2.30.30.40">
    <property type="entry name" value="SH3 Domains"/>
    <property type="match status" value="2"/>
</dbReference>
<gene>
    <name evidence="3" type="ORF">SAMN05421678_12316</name>
</gene>
<evidence type="ECO:0000313" key="4">
    <source>
        <dbReference type="Proteomes" id="UP000199052"/>
    </source>
</evidence>
<protein>
    <submittedName>
        <fullName evidence="3">SH3 domain-containing protein</fullName>
    </submittedName>
</protein>
<dbReference type="OrthoDB" id="3482365at2"/>
<organism evidence="3 4">
    <name type="scientific">Actinopolymorpha cephalotaxi</name>
    <dbReference type="NCBI Taxonomy" id="504797"/>
    <lineage>
        <taxon>Bacteria</taxon>
        <taxon>Bacillati</taxon>
        <taxon>Actinomycetota</taxon>
        <taxon>Actinomycetes</taxon>
        <taxon>Propionibacteriales</taxon>
        <taxon>Actinopolymorphaceae</taxon>
        <taxon>Actinopolymorpha</taxon>
    </lineage>
</organism>
<feature type="region of interest" description="Disordered" evidence="1">
    <location>
        <begin position="1"/>
        <end position="47"/>
    </location>
</feature>
<dbReference type="AlphaFoldDB" id="A0A1I3BBK6"/>
<evidence type="ECO:0000259" key="2">
    <source>
        <dbReference type="PROSITE" id="PS50835"/>
    </source>
</evidence>
<dbReference type="PROSITE" id="PS50835">
    <property type="entry name" value="IG_LIKE"/>
    <property type="match status" value="1"/>
</dbReference>
<proteinExistence type="predicted"/>
<sequence>MYATRPARCSGRLPGRAVRSAGPSPSRFVAVSRAGNRRRSRPVPPPSVFAVHDYRGGQDAYLAGPPPFCPPSAEDTTYKGRTLAALNVRRGPTTAAVIVGGLQENQVVTLLCKQVGQNVDGNSLWYKLGFRQWVTARYVANVGPAPRYCPPPIIVPPPGKPYLRAAFTERGAPSLNATLGRTLPANTVLTLRCKVYGGSVNGNSLWYKESNDEWVTAYYVNLNGAASPSFCGNGSLYKGQVTTSSLVVRSGPDTADPQVGSVSGNLNNLVCKVNGDSVDGNPLWYELTGGSNSGGRWVAARYVTNVGSAPPAC</sequence>